<keyword evidence="6" id="KW-0732">Signal</keyword>
<comment type="subcellular location">
    <subcellularLocation>
        <location evidence="1">Cell outer membrane</location>
    </subcellularLocation>
</comment>
<keyword evidence="4" id="KW-0472">Membrane</keyword>
<dbReference type="GO" id="GO:1990281">
    <property type="term" value="C:efflux pump complex"/>
    <property type="evidence" value="ECO:0007669"/>
    <property type="project" value="TreeGrafter"/>
</dbReference>
<evidence type="ECO:0000313" key="8">
    <source>
        <dbReference type="Proteomes" id="UP000555103"/>
    </source>
</evidence>
<evidence type="ECO:0000256" key="3">
    <source>
        <dbReference type="ARBA" id="ARBA00022692"/>
    </source>
</evidence>
<proteinExistence type="predicted"/>
<organism evidence="7 8">
    <name type="scientific">Dysgonomonas hofstadii</name>
    <dbReference type="NCBI Taxonomy" id="637886"/>
    <lineage>
        <taxon>Bacteria</taxon>
        <taxon>Pseudomonadati</taxon>
        <taxon>Bacteroidota</taxon>
        <taxon>Bacteroidia</taxon>
        <taxon>Bacteroidales</taxon>
        <taxon>Dysgonomonadaceae</taxon>
        <taxon>Dysgonomonas</taxon>
    </lineage>
</organism>
<dbReference type="GO" id="GO:0015562">
    <property type="term" value="F:efflux transmembrane transporter activity"/>
    <property type="evidence" value="ECO:0007669"/>
    <property type="project" value="InterPro"/>
</dbReference>
<evidence type="ECO:0000256" key="6">
    <source>
        <dbReference type="SAM" id="SignalP"/>
    </source>
</evidence>
<comment type="caution">
    <text evidence="7">The sequence shown here is derived from an EMBL/GenBank/DDBJ whole genome shotgun (WGS) entry which is preliminary data.</text>
</comment>
<evidence type="ECO:0000313" key="7">
    <source>
        <dbReference type="EMBL" id="MBB4037788.1"/>
    </source>
</evidence>
<dbReference type="GO" id="GO:0009279">
    <property type="term" value="C:cell outer membrane"/>
    <property type="evidence" value="ECO:0007669"/>
    <property type="project" value="UniProtKB-SubCell"/>
</dbReference>
<gene>
    <name evidence="7" type="ORF">GGR21_003709</name>
</gene>
<keyword evidence="5" id="KW-0998">Cell outer membrane</keyword>
<dbReference type="GO" id="GO:0015288">
    <property type="term" value="F:porin activity"/>
    <property type="evidence" value="ECO:0007669"/>
    <property type="project" value="TreeGrafter"/>
</dbReference>
<dbReference type="Gene3D" id="1.20.1600.10">
    <property type="entry name" value="Outer membrane efflux proteins (OEP)"/>
    <property type="match status" value="1"/>
</dbReference>
<accession>A0A840CUC0</accession>
<dbReference type="Proteomes" id="UP000555103">
    <property type="component" value="Unassembled WGS sequence"/>
</dbReference>
<dbReference type="RefSeq" id="WP_183308629.1">
    <property type="nucleotide sequence ID" value="NZ_JACIEP010000017.1"/>
</dbReference>
<evidence type="ECO:0000256" key="4">
    <source>
        <dbReference type="ARBA" id="ARBA00023136"/>
    </source>
</evidence>
<evidence type="ECO:0000256" key="1">
    <source>
        <dbReference type="ARBA" id="ARBA00004442"/>
    </source>
</evidence>
<dbReference type="SUPFAM" id="SSF56954">
    <property type="entry name" value="Outer membrane efflux proteins (OEP)"/>
    <property type="match status" value="1"/>
</dbReference>
<keyword evidence="8" id="KW-1185">Reference proteome</keyword>
<evidence type="ECO:0000256" key="5">
    <source>
        <dbReference type="ARBA" id="ARBA00023237"/>
    </source>
</evidence>
<sequence length="423" mass="48567">MKKVVFIFWIIFFTASVSAQTVLTLDECKQLAVDNYPLIKQYGLIEQAEKYTLQNLSKNYLPQFGLNAQATYQSDVTKLPIDLSALSIPIEIPSLDKDQYKAVVEVSQLIWDGGATSSQQKITRANSEVENQRIEVNLYTVKDQINQLYFGILSIDKQLGIIDLTEQNLKSNKKTVTSMFNNGVAMQSDVDLIDVELLGLEQQRIEQKSLRKATLQMLSLFIHRPLDENTILQNPQDDFILSGDINRPELSLYNSQINMQNKQESSINAKNMPRINLFAQGGYGRPGLNMLEDKFKLFAIGGVKLSWNFGSLYTKKNEKKLIQNNISNIEVQRETFLFNTNVQLTKEQEEVKKAKKLLEKDDDIIRLRNRVKIASESKYKNGVYQMNELIRDINAESMARQSKALHEIQYLMNIYNYKHIQGN</sequence>
<evidence type="ECO:0000256" key="2">
    <source>
        <dbReference type="ARBA" id="ARBA00022452"/>
    </source>
</evidence>
<keyword evidence="3" id="KW-0812">Transmembrane</keyword>
<dbReference type="AlphaFoldDB" id="A0A840CUC0"/>
<dbReference type="InterPro" id="IPR051906">
    <property type="entry name" value="TolC-like"/>
</dbReference>
<feature type="chain" id="PRO_5033028701" evidence="6">
    <location>
        <begin position="20"/>
        <end position="423"/>
    </location>
</feature>
<protein>
    <submittedName>
        <fullName evidence="7">Outer membrane protein TolC</fullName>
    </submittedName>
</protein>
<dbReference type="PANTHER" id="PTHR30026:SF20">
    <property type="entry name" value="OUTER MEMBRANE PROTEIN TOLC"/>
    <property type="match status" value="1"/>
</dbReference>
<dbReference type="EMBL" id="JACIEP010000017">
    <property type="protein sequence ID" value="MBB4037788.1"/>
    <property type="molecule type" value="Genomic_DNA"/>
</dbReference>
<keyword evidence="2" id="KW-1134">Transmembrane beta strand</keyword>
<reference evidence="7 8" key="1">
    <citation type="submission" date="2020-08" db="EMBL/GenBank/DDBJ databases">
        <title>Genomic Encyclopedia of Type Strains, Phase IV (KMG-IV): sequencing the most valuable type-strain genomes for metagenomic binning, comparative biology and taxonomic classification.</title>
        <authorList>
            <person name="Goeker M."/>
        </authorList>
    </citation>
    <scope>NUCLEOTIDE SEQUENCE [LARGE SCALE GENOMIC DNA]</scope>
    <source>
        <strain evidence="7 8">DSM 104969</strain>
    </source>
</reference>
<feature type="signal peptide" evidence="6">
    <location>
        <begin position="1"/>
        <end position="19"/>
    </location>
</feature>
<name>A0A840CUC0_9BACT</name>
<dbReference type="PANTHER" id="PTHR30026">
    <property type="entry name" value="OUTER MEMBRANE PROTEIN TOLC"/>
    <property type="match status" value="1"/>
</dbReference>